<keyword evidence="4 7" id="KW-0547">Nucleotide-binding</keyword>
<feature type="region of interest" description="Disordered" evidence="8">
    <location>
        <begin position="190"/>
        <end position="227"/>
    </location>
</feature>
<dbReference type="PANTHER" id="PTHR14456">
    <property type="entry name" value="INOSITOL POLYPHOSPHATE KINASE 1"/>
    <property type="match status" value="1"/>
</dbReference>
<comment type="domain">
    <text evidence="7">The EXKPK motif is conserved in inositol-pentakisphosphate 2-kinases of both family 1 and 2.</text>
</comment>
<dbReference type="Gene3D" id="3.30.200.110">
    <property type="entry name" value="Inositol-pentakisphosphate 2-kinase, N-lobe"/>
    <property type="match status" value="1"/>
</dbReference>
<proteinExistence type="inferred from homology"/>
<evidence type="ECO:0000256" key="3">
    <source>
        <dbReference type="ARBA" id="ARBA00022679"/>
    </source>
</evidence>
<comment type="function">
    <text evidence="7">Phosphorylates Ins(1,3,4,5,6)P5 at position 2 to form Ins(1,2,3,4,5,6)P6 (InsP6 or phytate).</text>
</comment>
<name>A0ABM1ADM1_APLCA</name>
<evidence type="ECO:0000256" key="1">
    <source>
        <dbReference type="ARBA" id="ARBA00007229"/>
    </source>
</evidence>
<organism evidence="9 10">
    <name type="scientific">Aplysia californica</name>
    <name type="common">California sea hare</name>
    <dbReference type="NCBI Taxonomy" id="6500"/>
    <lineage>
        <taxon>Eukaryota</taxon>
        <taxon>Metazoa</taxon>
        <taxon>Spiralia</taxon>
        <taxon>Lophotrochozoa</taxon>
        <taxon>Mollusca</taxon>
        <taxon>Gastropoda</taxon>
        <taxon>Heterobranchia</taxon>
        <taxon>Euthyneura</taxon>
        <taxon>Tectipleura</taxon>
        <taxon>Aplysiida</taxon>
        <taxon>Aplysioidea</taxon>
        <taxon>Aplysiidae</taxon>
        <taxon>Aplysia</taxon>
    </lineage>
</organism>
<evidence type="ECO:0000256" key="6">
    <source>
        <dbReference type="ARBA" id="ARBA00022840"/>
    </source>
</evidence>
<comment type="similarity">
    <text evidence="1">Belongs to the IPK1 type 2 family.</text>
</comment>
<keyword evidence="9" id="KW-1185">Reference proteome</keyword>
<gene>
    <name evidence="10" type="primary">LOC101848860</name>
</gene>
<evidence type="ECO:0000256" key="8">
    <source>
        <dbReference type="SAM" id="MobiDB-lite"/>
    </source>
</evidence>
<evidence type="ECO:0000313" key="9">
    <source>
        <dbReference type="Proteomes" id="UP000694888"/>
    </source>
</evidence>
<dbReference type="EC" id="2.7.1.158" evidence="2 7"/>
<dbReference type="Pfam" id="PF06090">
    <property type="entry name" value="Ins_P5_2-kin"/>
    <property type="match status" value="1"/>
</dbReference>
<protein>
    <recommendedName>
        <fullName evidence="2 7">Inositol-pentakisphosphate 2-kinase</fullName>
        <ecNumber evidence="2 7">2.7.1.158</ecNumber>
    </recommendedName>
</protein>
<dbReference type="PANTHER" id="PTHR14456:SF2">
    <property type="entry name" value="INOSITOL-PENTAKISPHOSPHATE 2-KINASE"/>
    <property type="match status" value="1"/>
</dbReference>
<dbReference type="InterPro" id="IPR009286">
    <property type="entry name" value="Ins_P5_2-kin"/>
</dbReference>
<feature type="compositionally biased region" description="Acidic residues" evidence="8">
    <location>
        <begin position="212"/>
        <end position="225"/>
    </location>
</feature>
<feature type="non-terminal residue" evidence="10">
    <location>
        <position position="401"/>
    </location>
</feature>
<dbReference type="GeneID" id="101848860"/>
<evidence type="ECO:0000256" key="5">
    <source>
        <dbReference type="ARBA" id="ARBA00022777"/>
    </source>
</evidence>
<evidence type="ECO:0000256" key="4">
    <source>
        <dbReference type="ARBA" id="ARBA00022741"/>
    </source>
</evidence>
<feature type="compositionally biased region" description="Low complexity" evidence="8">
    <location>
        <begin position="190"/>
        <end position="199"/>
    </location>
</feature>
<evidence type="ECO:0000256" key="2">
    <source>
        <dbReference type="ARBA" id="ARBA00012023"/>
    </source>
</evidence>
<dbReference type="RefSeq" id="XP_012945660.1">
    <property type="nucleotide sequence ID" value="XM_013090206.2"/>
</dbReference>
<reference evidence="10" key="1">
    <citation type="submission" date="2025-08" db="UniProtKB">
        <authorList>
            <consortium name="RefSeq"/>
        </authorList>
    </citation>
    <scope>IDENTIFICATION</scope>
</reference>
<keyword evidence="3 7" id="KW-0808">Transferase</keyword>
<keyword evidence="6 7" id="KW-0067">ATP-binding</keyword>
<evidence type="ECO:0000256" key="7">
    <source>
        <dbReference type="RuleBase" id="RU364126"/>
    </source>
</evidence>
<keyword evidence="5 7" id="KW-0418">Kinase</keyword>
<evidence type="ECO:0000313" key="10">
    <source>
        <dbReference type="RefSeq" id="XP_012945660.1"/>
    </source>
</evidence>
<accession>A0ABM1ADM1</accession>
<comment type="catalytic activity">
    <reaction evidence="7">
        <text>1D-myo-inositol 1,3,4,5,6-pentakisphosphate + ATP = 1D-myo-inositol hexakisphosphate + ADP + H(+)</text>
        <dbReference type="Rhea" id="RHEA:20313"/>
        <dbReference type="ChEBI" id="CHEBI:15378"/>
        <dbReference type="ChEBI" id="CHEBI:30616"/>
        <dbReference type="ChEBI" id="CHEBI:57733"/>
        <dbReference type="ChEBI" id="CHEBI:58130"/>
        <dbReference type="ChEBI" id="CHEBI:456216"/>
        <dbReference type="EC" id="2.7.1.158"/>
    </reaction>
</comment>
<sequence length="401" mass="44428">MDSMREFANLEYRGEGNCAIVLASKKTKQVYRLVKCKATQKIKKKLERNSDCGLSNSDAKSIQSAIRAELDDVISYMNNVIKPLMSEQYVVTPSVTTIPKSFGEKSVALVSDARPAHRRKSQCDIVDPDVRSALVLPDFCFVYHPKTQTSTTEPILEQFSDLSHRGIQSGHVCLTITDRSASEHGSCCSSESDSFGSSHTDLSCSSQRKDSLEEEDDDAGDEVDGDLCVRNQDGHFNDVSDSQQCVHKAHNGGGGYVQPYICNKASPFSPNGYRKGVGTDCCVMQDRRVGGEGFISDFLRSPSMPSQNDQGVNDSQFTISIEIKPKKGFILRHPHGESSGGMEQVCRFCMHQILKRKSGQWPQTSSYCPLDLFSGNRQRMKHALFSLIKTPQNNLKICRNG</sequence>
<dbReference type="Proteomes" id="UP000694888">
    <property type="component" value="Unplaced"/>
</dbReference>
<dbReference type="InterPro" id="IPR043001">
    <property type="entry name" value="IP5_2-K_N_lobe"/>
</dbReference>